<organism evidence="1 2">
    <name type="scientific">Capsella rubella</name>
    <dbReference type="NCBI Taxonomy" id="81985"/>
    <lineage>
        <taxon>Eukaryota</taxon>
        <taxon>Viridiplantae</taxon>
        <taxon>Streptophyta</taxon>
        <taxon>Embryophyta</taxon>
        <taxon>Tracheophyta</taxon>
        <taxon>Spermatophyta</taxon>
        <taxon>Magnoliopsida</taxon>
        <taxon>eudicotyledons</taxon>
        <taxon>Gunneridae</taxon>
        <taxon>Pentapetalae</taxon>
        <taxon>rosids</taxon>
        <taxon>malvids</taxon>
        <taxon>Brassicales</taxon>
        <taxon>Brassicaceae</taxon>
        <taxon>Camelineae</taxon>
        <taxon>Capsella</taxon>
    </lineage>
</organism>
<protein>
    <submittedName>
        <fullName evidence="1">Uncharacterized protein</fullName>
    </submittedName>
</protein>
<proteinExistence type="predicted"/>
<evidence type="ECO:0000313" key="1">
    <source>
        <dbReference type="EMBL" id="EOA33318.1"/>
    </source>
</evidence>
<reference evidence="2" key="1">
    <citation type="journal article" date="2013" name="Nat. Genet.">
        <title>The Capsella rubella genome and the genomic consequences of rapid mating system evolution.</title>
        <authorList>
            <person name="Slotte T."/>
            <person name="Hazzouri K.M."/>
            <person name="Agren J.A."/>
            <person name="Koenig D."/>
            <person name="Maumus F."/>
            <person name="Guo Y.L."/>
            <person name="Steige K."/>
            <person name="Platts A.E."/>
            <person name="Escobar J.S."/>
            <person name="Newman L.K."/>
            <person name="Wang W."/>
            <person name="Mandakova T."/>
            <person name="Vello E."/>
            <person name="Smith L.M."/>
            <person name="Henz S.R."/>
            <person name="Steffen J."/>
            <person name="Takuno S."/>
            <person name="Brandvain Y."/>
            <person name="Coop G."/>
            <person name="Andolfatto P."/>
            <person name="Hu T.T."/>
            <person name="Blanchette M."/>
            <person name="Clark R.M."/>
            <person name="Quesneville H."/>
            <person name="Nordborg M."/>
            <person name="Gaut B.S."/>
            <person name="Lysak M.A."/>
            <person name="Jenkins J."/>
            <person name="Grimwood J."/>
            <person name="Chapman J."/>
            <person name="Prochnik S."/>
            <person name="Shu S."/>
            <person name="Rokhsar D."/>
            <person name="Schmutz J."/>
            <person name="Weigel D."/>
            <person name="Wright S.I."/>
        </authorList>
    </citation>
    <scope>NUCLEOTIDE SEQUENCE [LARGE SCALE GENOMIC DNA]</scope>
    <source>
        <strain evidence="2">cv. Monte Gargano</strain>
    </source>
</reference>
<sequence length="202" mass="23406">MKNYYPPQVVIAGDLQKKQGIKGREPEILANKRGGKLLEELIECCNGKSNPIKFFFADEILKAFNNFSWSNRISRVYGWYSCKNENHSKKTGQEVLYILDENNICRDIAVGCCLELEDRVLVLDGVKKHYNLDISTEPWKRRMNITEDIVTIVAYLHTAFPRPFVYMSMSLVKGETYVHVDDTLDVEFFGYLIYDNPKYGIL</sequence>
<dbReference type="Proteomes" id="UP000029121">
    <property type="component" value="Unassembled WGS sequence"/>
</dbReference>
<evidence type="ECO:0000313" key="2">
    <source>
        <dbReference type="Proteomes" id="UP000029121"/>
    </source>
</evidence>
<dbReference type="EMBL" id="KB870806">
    <property type="protein sequence ID" value="EOA33318.1"/>
    <property type="molecule type" value="Genomic_DNA"/>
</dbReference>
<name>R0I9U9_9BRAS</name>
<accession>R0I9U9</accession>
<keyword evidence="2" id="KW-1185">Reference proteome</keyword>
<dbReference type="eggNOG" id="KOG1187">
    <property type="taxonomic scope" value="Eukaryota"/>
</dbReference>
<dbReference type="AlphaFoldDB" id="R0I9U9"/>
<gene>
    <name evidence="1" type="ORF">CARUB_v10021817mg</name>
</gene>